<dbReference type="InterPro" id="IPR011539">
    <property type="entry name" value="RHD_DNA_bind_dom"/>
</dbReference>
<dbReference type="SUPFAM" id="SSF81296">
    <property type="entry name" value="E set domains"/>
    <property type="match status" value="1"/>
</dbReference>
<keyword evidence="4" id="KW-1185">Reference proteome</keyword>
<dbReference type="Pfam" id="PF16179">
    <property type="entry name" value="RHD_dimer"/>
    <property type="match status" value="1"/>
</dbReference>
<dbReference type="PROSITE" id="PS01204">
    <property type="entry name" value="REL_1"/>
    <property type="match status" value="1"/>
</dbReference>
<dbReference type="InterPro" id="IPR032397">
    <property type="entry name" value="RHD_dimer"/>
</dbReference>
<dbReference type="InterPro" id="IPR030492">
    <property type="entry name" value="RHD_CS"/>
</dbReference>
<dbReference type="Gene3D" id="2.60.40.340">
    <property type="entry name" value="Rel homology domain (RHD), DNA-binding domain"/>
    <property type="match status" value="1"/>
</dbReference>
<dbReference type="GO" id="GO:0000978">
    <property type="term" value="F:RNA polymerase II cis-regulatory region sequence-specific DNA binding"/>
    <property type="evidence" value="ECO:0007669"/>
    <property type="project" value="TreeGrafter"/>
</dbReference>
<dbReference type="InterPro" id="IPR002909">
    <property type="entry name" value="IPT_dom"/>
</dbReference>
<dbReference type="SUPFAM" id="SSF49417">
    <property type="entry name" value="p53-like transcription factors"/>
    <property type="match status" value="1"/>
</dbReference>
<feature type="domain" description="RHD" evidence="2">
    <location>
        <begin position="36"/>
        <end position="214"/>
    </location>
</feature>
<dbReference type="GO" id="GO:0045087">
    <property type="term" value="P:innate immune response"/>
    <property type="evidence" value="ECO:0007669"/>
    <property type="project" value="TreeGrafter"/>
</dbReference>
<dbReference type="PANTHER" id="PTHR24169">
    <property type="entry name" value="NUCLEAR FACTOR NF-KAPPA-B PROTEIN"/>
    <property type="match status" value="1"/>
</dbReference>
<feature type="non-terminal residue" evidence="3">
    <location>
        <position position="531"/>
    </location>
</feature>
<feature type="region of interest" description="Disordered" evidence="1">
    <location>
        <begin position="504"/>
        <end position="531"/>
    </location>
</feature>
<proteinExistence type="predicted"/>
<dbReference type="GO" id="GO:0038061">
    <property type="term" value="P:non-canonical NF-kappaB signal transduction"/>
    <property type="evidence" value="ECO:0007669"/>
    <property type="project" value="TreeGrafter"/>
</dbReference>
<evidence type="ECO:0000256" key="1">
    <source>
        <dbReference type="SAM" id="MobiDB-lite"/>
    </source>
</evidence>
<dbReference type="GO" id="GO:0005737">
    <property type="term" value="C:cytoplasm"/>
    <property type="evidence" value="ECO:0007669"/>
    <property type="project" value="InterPro"/>
</dbReference>
<evidence type="ECO:0000313" key="4">
    <source>
        <dbReference type="Proteomes" id="UP000054359"/>
    </source>
</evidence>
<organism evidence="3 4">
    <name type="scientific">Stegodyphus mimosarum</name>
    <name type="common">African social velvet spider</name>
    <dbReference type="NCBI Taxonomy" id="407821"/>
    <lineage>
        <taxon>Eukaryota</taxon>
        <taxon>Metazoa</taxon>
        <taxon>Ecdysozoa</taxon>
        <taxon>Arthropoda</taxon>
        <taxon>Chelicerata</taxon>
        <taxon>Arachnida</taxon>
        <taxon>Araneae</taxon>
        <taxon>Araneomorphae</taxon>
        <taxon>Entelegynae</taxon>
        <taxon>Eresoidea</taxon>
        <taxon>Eresidae</taxon>
        <taxon>Stegodyphus</taxon>
    </lineage>
</organism>
<feature type="compositionally biased region" description="Polar residues" evidence="1">
    <location>
        <begin position="504"/>
        <end position="515"/>
    </location>
</feature>
<protein>
    <submittedName>
        <fullName evidence="3">Embryonic polarity protein dorsal</fullName>
    </submittedName>
</protein>
<dbReference type="SMART" id="SM00429">
    <property type="entry name" value="IPT"/>
    <property type="match status" value="1"/>
</dbReference>
<gene>
    <name evidence="3" type="ORF">X975_12863</name>
</gene>
<dbReference type="InterPro" id="IPR013783">
    <property type="entry name" value="Ig-like_fold"/>
</dbReference>
<dbReference type="GO" id="GO:0000981">
    <property type="term" value="F:DNA-binding transcription factor activity, RNA polymerase II-specific"/>
    <property type="evidence" value="ECO:0007669"/>
    <property type="project" value="TreeGrafter"/>
</dbReference>
<dbReference type="GO" id="GO:0034097">
    <property type="term" value="P:response to cytokine"/>
    <property type="evidence" value="ECO:0007669"/>
    <property type="project" value="TreeGrafter"/>
</dbReference>
<dbReference type="EMBL" id="KK119152">
    <property type="protein sequence ID" value="KFM74898.1"/>
    <property type="molecule type" value="Genomic_DNA"/>
</dbReference>
<dbReference type="PRINTS" id="PR00057">
    <property type="entry name" value="NFKBTNSCPFCT"/>
</dbReference>
<feature type="compositionally biased region" description="Basic and acidic residues" evidence="1">
    <location>
        <begin position="516"/>
        <end position="531"/>
    </location>
</feature>
<dbReference type="PANTHER" id="PTHR24169:SF25">
    <property type="entry name" value="DORSAL-RELATED IMMUNITY FACTOR DIF-RELATED"/>
    <property type="match status" value="1"/>
</dbReference>
<evidence type="ECO:0000259" key="2">
    <source>
        <dbReference type="PROSITE" id="PS50254"/>
    </source>
</evidence>
<dbReference type="InterPro" id="IPR000451">
    <property type="entry name" value="NFkB/Dor"/>
</dbReference>
<dbReference type="InterPro" id="IPR037059">
    <property type="entry name" value="RHD_DNA_bind_dom_sf"/>
</dbReference>
<dbReference type="OrthoDB" id="7881762at2759"/>
<reference evidence="3 4" key="1">
    <citation type="submission" date="2013-11" db="EMBL/GenBank/DDBJ databases">
        <title>Genome sequencing of Stegodyphus mimosarum.</title>
        <authorList>
            <person name="Bechsgaard J."/>
        </authorList>
    </citation>
    <scope>NUCLEOTIDE SEQUENCE [LARGE SCALE GENOMIC DNA]</scope>
</reference>
<dbReference type="Gene3D" id="2.60.40.10">
    <property type="entry name" value="Immunoglobulins"/>
    <property type="match status" value="1"/>
</dbReference>
<dbReference type="GO" id="GO:0005634">
    <property type="term" value="C:nucleus"/>
    <property type="evidence" value="ECO:0007669"/>
    <property type="project" value="TreeGrafter"/>
</dbReference>
<dbReference type="InterPro" id="IPR008967">
    <property type="entry name" value="p53-like_TF_DNA-bd_sf"/>
</dbReference>
<sequence>MYSPVGTISHPSSPQLVGRLSYDNDISESQVIMSRTQRPYVEIIEQPVSIGARFRYKCEGRSAGCIRGVNSTDKQKTYPTIKVHGFQGAAGVVVSCVTKDGPPYYPHPHNLVGKTCTNGVCYKPITNPDMICNFANLGIQCVKKKDIKESLSHREALQVDPFGTGFSHHLEPNKINLNALRLCFQVFIPDANGKLSIPLSPVISNPIFDNKTVSDLTITKLSHSSAPVTGGQEIILLCDQVNKDDIQIIFYEENEGKITWSALGKFAPHHVHRKAAISFQTPAYKSTTVNQSIDCFIQLRRPSDGAVGKPRAFILHPLRQDPDGMARKRRKFEALRLDRVLQLNNLSSDTADEPAVSPRVVKQAVRMKFNNQSMPVNQFQQDFTYETNYEPHPSTPFNSIQQHGNFNESLPVQKDGHQKSFSVSGTAAAAMPTNSAVSSSRLKVEDILAIATEQIGMDSSQTFCETACDDTLDKLSSLDLGIDACDLDVNLSGITLDSFSDPSGLSFSTPVTEGKNSSEKLQYHDNVKNQE</sequence>
<dbReference type="GO" id="GO:0033554">
    <property type="term" value="P:cellular response to stress"/>
    <property type="evidence" value="ECO:0007669"/>
    <property type="project" value="TreeGrafter"/>
</dbReference>
<dbReference type="PROSITE" id="PS50254">
    <property type="entry name" value="REL_2"/>
    <property type="match status" value="1"/>
</dbReference>
<dbReference type="AlphaFoldDB" id="A0A087UC09"/>
<dbReference type="Proteomes" id="UP000054359">
    <property type="component" value="Unassembled WGS sequence"/>
</dbReference>
<name>A0A087UC09_STEMI</name>
<dbReference type="OMA" id="SFQTPAY"/>
<dbReference type="InterPro" id="IPR014756">
    <property type="entry name" value="Ig_E-set"/>
</dbReference>
<dbReference type="STRING" id="407821.A0A087UC09"/>
<evidence type="ECO:0000313" key="3">
    <source>
        <dbReference type="EMBL" id="KFM74898.1"/>
    </source>
</evidence>
<dbReference type="GO" id="GO:0007249">
    <property type="term" value="P:canonical NF-kappaB signal transduction"/>
    <property type="evidence" value="ECO:0007669"/>
    <property type="project" value="TreeGrafter"/>
</dbReference>
<dbReference type="Pfam" id="PF00554">
    <property type="entry name" value="RHD_DNA_bind"/>
    <property type="match status" value="1"/>
</dbReference>
<dbReference type="GO" id="GO:0045944">
    <property type="term" value="P:positive regulation of transcription by RNA polymerase II"/>
    <property type="evidence" value="ECO:0007669"/>
    <property type="project" value="TreeGrafter"/>
</dbReference>
<accession>A0A087UC09</accession>